<reference evidence="1" key="1">
    <citation type="journal article" date="2014" name="Front. Microbiol.">
        <title>High frequency of phylogenetically diverse reductive dehalogenase-homologous genes in deep subseafloor sedimentary metagenomes.</title>
        <authorList>
            <person name="Kawai M."/>
            <person name="Futagami T."/>
            <person name="Toyoda A."/>
            <person name="Takaki Y."/>
            <person name="Nishi S."/>
            <person name="Hori S."/>
            <person name="Arai W."/>
            <person name="Tsubouchi T."/>
            <person name="Morono Y."/>
            <person name="Uchiyama I."/>
            <person name="Ito T."/>
            <person name="Fujiyama A."/>
            <person name="Inagaki F."/>
            <person name="Takami H."/>
        </authorList>
    </citation>
    <scope>NUCLEOTIDE SEQUENCE</scope>
    <source>
        <strain evidence="1">Expedition CK06-06</strain>
    </source>
</reference>
<sequence>MSYYGIYKQPSTRDIEIFNPFIVRFKGLRRFNTIGRRYMDIGKEFNPKGVQVDIDDPIDKSGNNIECLAYYVKEEGLQKIGIRE</sequence>
<proteinExistence type="predicted"/>
<dbReference type="AlphaFoldDB" id="X0Z7C6"/>
<dbReference type="EMBL" id="BART01008461">
    <property type="protein sequence ID" value="GAG54307.1"/>
    <property type="molecule type" value="Genomic_DNA"/>
</dbReference>
<accession>X0Z7C6</accession>
<comment type="caution">
    <text evidence="1">The sequence shown here is derived from an EMBL/GenBank/DDBJ whole genome shotgun (WGS) entry which is preliminary data.</text>
</comment>
<feature type="non-terminal residue" evidence="1">
    <location>
        <position position="84"/>
    </location>
</feature>
<gene>
    <name evidence="1" type="ORF">S01H4_19027</name>
</gene>
<protein>
    <submittedName>
        <fullName evidence="1">Uncharacterized protein</fullName>
    </submittedName>
</protein>
<evidence type="ECO:0000313" key="1">
    <source>
        <dbReference type="EMBL" id="GAG54307.1"/>
    </source>
</evidence>
<organism evidence="1">
    <name type="scientific">marine sediment metagenome</name>
    <dbReference type="NCBI Taxonomy" id="412755"/>
    <lineage>
        <taxon>unclassified sequences</taxon>
        <taxon>metagenomes</taxon>
        <taxon>ecological metagenomes</taxon>
    </lineage>
</organism>
<name>X0Z7C6_9ZZZZ</name>